<comment type="subcellular location">
    <subcellularLocation>
        <location evidence="1 3">Endoplasmic reticulum membrane</location>
        <topology evidence="1 3">Single-pass type I membrane protein</topology>
    </subcellularLocation>
</comment>
<dbReference type="PANTHER" id="PTHR10830:SF0">
    <property type="entry name" value="DOLICHYL-DIPHOSPHOOLIGOSACCHARIDE--PROTEIN GLYCOSYLTRANSFERASE 48 KDA SUBUNIT"/>
    <property type="match status" value="1"/>
</dbReference>
<feature type="domain" description="OST48 N-terminal" evidence="4">
    <location>
        <begin position="21"/>
        <end position="212"/>
    </location>
</feature>
<gene>
    <name evidence="5" type="ORF">CALMAC_LOCUS10348</name>
</gene>
<reference evidence="5 6" key="1">
    <citation type="submission" date="2019-01" db="EMBL/GenBank/DDBJ databases">
        <authorList>
            <person name="Sayadi A."/>
        </authorList>
    </citation>
    <scope>NUCLEOTIDE SEQUENCE [LARGE SCALE GENOMIC DNA]</scope>
</reference>
<keyword evidence="6" id="KW-1185">Reference proteome</keyword>
<feature type="chain" id="PRO_5025073417" description="Dolichyl-diphosphooligosaccharide--protein glycosyltransferase 48 kDa subunit" evidence="3">
    <location>
        <begin position="18"/>
        <end position="217"/>
    </location>
</feature>
<evidence type="ECO:0000256" key="3">
    <source>
        <dbReference type="RuleBase" id="RU361142"/>
    </source>
</evidence>
<organism evidence="5 6">
    <name type="scientific">Callosobruchus maculatus</name>
    <name type="common">Southern cowpea weevil</name>
    <name type="synonym">Pulse bruchid</name>
    <dbReference type="NCBI Taxonomy" id="64391"/>
    <lineage>
        <taxon>Eukaryota</taxon>
        <taxon>Metazoa</taxon>
        <taxon>Ecdysozoa</taxon>
        <taxon>Arthropoda</taxon>
        <taxon>Hexapoda</taxon>
        <taxon>Insecta</taxon>
        <taxon>Pterygota</taxon>
        <taxon>Neoptera</taxon>
        <taxon>Endopterygota</taxon>
        <taxon>Coleoptera</taxon>
        <taxon>Polyphaga</taxon>
        <taxon>Cucujiformia</taxon>
        <taxon>Chrysomeloidea</taxon>
        <taxon>Chrysomelidae</taxon>
        <taxon>Bruchinae</taxon>
        <taxon>Bruchini</taxon>
        <taxon>Callosobruchus</taxon>
    </lineage>
</organism>
<name>A0A653CMM1_CALMS</name>
<accession>A0A653CMM1</accession>
<dbReference type="PANTHER" id="PTHR10830">
    <property type="entry name" value="DOLICHYL-DIPHOSPHOOLIGOSACCHARIDE--PROTEIN GLYCOSYLTRANSFERASE 48 KDA SUBUNIT"/>
    <property type="match status" value="1"/>
</dbReference>
<dbReference type="GO" id="GO:0008250">
    <property type="term" value="C:oligosaccharyltransferase complex"/>
    <property type="evidence" value="ECO:0007669"/>
    <property type="project" value="TreeGrafter"/>
</dbReference>
<evidence type="ECO:0000256" key="1">
    <source>
        <dbReference type="ARBA" id="ARBA00004115"/>
    </source>
</evidence>
<feature type="signal peptide" evidence="3">
    <location>
        <begin position="1"/>
        <end position="17"/>
    </location>
</feature>
<dbReference type="Proteomes" id="UP000410492">
    <property type="component" value="Unassembled WGS sequence"/>
</dbReference>
<keyword evidence="3" id="KW-0732">Signal</keyword>
<keyword evidence="3" id="KW-0256">Endoplasmic reticulum</keyword>
<dbReference type="UniPathway" id="UPA00378"/>
<proteinExistence type="inferred from homology"/>
<dbReference type="EMBL" id="CAACVG010008276">
    <property type="protein sequence ID" value="VEN49139.1"/>
    <property type="molecule type" value="Genomic_DNA"/>
</dbReference>
<evidence type="ECO:0000313" key="6">
    <source>
        <dbReference type="Proteomes" id="UP000410492"/>
    </source>
</evidence>
<comment type="function">
    <text evidence="3">Subunit of the oligosaccharyl transferase (OST) complex that catalyzes the initial transfer of a defined glycan (Glc(3)Man(9)GlcNAc(2) in eukaryotes) from the lipid carrier dolichol-pyrophosphate to an asparagine residue within an Asn-X-Ser/Thr consensus motif in nascent polypeptide chains, the first step in protein N-glycosylation. N-glycosylation occurs cotranslationally and the complex associates with the Sec61 complex at the channel-forming translocon complex that mediates protein translocation across the endoplasmic reticulum (ER).</text>
</comment>
<dbReference type="AlphaFoldDB" id="A0A653CMM1"/>
<evidence type="ECO:0000256" key="2">
    <source>
        <dbReference type="ARBA" id="ARBA00013350"/>
    </source>
</evidence>
<sequence length="217" mass="23645">MILALFLLVSIFSTSLAQGPTLVLLDNQVIRETHSIFFKSLQERGYTLTFKIADDASLALSKYGEHLYKNLIIFAPAVEEFGGMLNVETITQFIDDGGNVLIAGSSITGDVLRELASECGFEVDEEGTFVIDHLNYDVTDQGQHTKLVVPSDFLIDAPVIVGVNKDVAPLLYQGTGILADPENPLVLPLLTADSTAYSYNPEQPIKEVSNPFFTVTS</sequence>
<dbReference type="GO" id="GO:0018279">
    <property type="term" value="P:protein N-linked glycosylation via asparagine"/>
    <property type="evidence" value="ECO:0007669"/>
    <property type="project" value="UniProtKB-UniRule"/>
</dbReference>
<dbReference type="OrthoDB" id="29105at2759"/>
<comment type="similarity">
    <text evidence="3">Belongs to the DDOST 48 kDa subunit family.</text>
</comment>
<evidence type="ECO:0000313" key="5">
    <source>
        <dbReference type="EMBL" id="VEN49139.1"/>
    </source>
</evidence>
<dbReference type="InterPro" id="IPR005013">
    <property type="entry name" value="DDOST_48_kDa_subunit"/>
</dbReference>
<comment type="subunit">
    <text evidence="3">Component of the oligosaccharyltransferase (OST) complex.</text>
</comment>
<dbReference type="InterPro" id="IPR055457">
    <property type="entry name" value="OST48_N"/>
</dbReference>
<evidence type="ECO:0000259" key="4">
    <source>
        <dbReference type="Pfam" id="PF03345"/>
    </source>
</evidence>
<protein>
    <recommendedName>
        <fullName evidence="2 3">Dolichyl-diphosphooligosaccharide--protein glycosyltransferase 48 kDa subunit</fullName>
        <shortName evidence="3">Oligosaccharyl transferase 48 kDa subunit</shortName>
    </recommendedName>
</protein>
<dbReference type="Pfam" id="PF03345">
    <property type="entry name" value="OST48_N"/>
    <property type="match status" value="1"/>
</dbReference>
<comment type="pathway">
    <text evidence="3">Protein modification; protein glycosylation.</text>
</comment>